<keyword evidence="3 4" id="KW-0472">Membrane</keyword>
<keyword evidence="1 4" id="KW-1003">Cell membrane</keyword>
<dbReference type="Gene3D" id="3.40.1580.20">
    <property type="entry name" value="Syd protein"/>
    <property type="match status" value="1"/>
</dbReference>
<comment type="caution">
    <text evidence="5">The sequence shown here is derived from an EMBL/GenBank/DDBJ whole genome shotgun (WGS) entry which is preliminary data.</text>
</comment>
<evidence type="ECO:0000313" key="6">
    <source>
        <dbReference type="Proteomes" id="UP000235387"/>
    </source>
</evidence>
<dbReference type="CDD" id="cd16323">
    <property type="entry name" value="Syd"/>
    <property type="match status" value="1"/>
</dbReference>
<keyword evidence="2 4" id="KW-0997">Cell inner membrane</keyword>
<organism evidence="5 6">
    <name type="scientific">Enterovibrio norvegicus</name>
    <dbReference type="NCBI Taxonomy" id="188144"/>
    <lineage>
        <taxon>Bacteria</taxon>
        <taxon>Pseudomonadati</taxon>
        <taxon>Pseudomonadota</taxon>
        <taxon>Gammaproteobacteria</taxon>
        <taxon>Vibrionales</taxon>
        <taxon>Vibrionaceae</taxon>
        <taxon>Enterovibrio</taxon>
    </lineage>
</organism>
<proteinExistence type="inferred from homology"/>
<gene>
    <name evidence="4" type="primary">syd</name>
    <name evidence="5" type="ORF">BCT23_11255</name>
</gene>
<evidence type="ECO:0000256" key="1">
    <source>
        <dbReference type="ARBA" id="ARBA00022475"/>
    </source>
</evidence>
<dbReference type="HAMAP" id="MF_01104">
    <property type="entry name" value="Syd"/>
    <property type="match status" value="1"/>
</dbReference>
<dbReference type="RefSeq" id="WP_102390307.1">
    <property type="nucleotide sequence ID" value="NZ_MDAL01000010.1"/>
</dbReference>
<dbReference type="InterPro" id="IPR038228">
    <property type="entry name" value="Syd_sf"/>
</dbReference>
<evidence type="ECO:0000313" key="5">
    <source>
        <dbReference type="EMBL" id="PMN93904.1"/>
    </source>
</evidence>
<dbReference type="NCBIfam" id="NF003439">
    <property type="entry name" value="PRK04968.1"/>
    <property type="match status" value="1"/>
</dbReference>
<dbReference type="Proteomes" id="UP000235387">
    <property type="component" value="Unassembled WGS sequence"/>
</dbReference>
<comment type="subcellular location">
    <subcellularLocation>
        <location evidence="4">Cell inner membrane</location>
        <topology evidence="4">Peripheral membrane protein</topology>
        <orientation evidence="4">Cytoplasmic side</orientation>
    </subcellularLocation>
    <text evidence="4">Loosely associated with the cytoplasmic side of the inner membrane, probably via SecY.</text>
</comment>
<dbReference type="AlphaFoldDB" id="A0A2N7LF09"/>
<comment type="similarity">
    <text evidence="4">Belongs to the Syd family.</text>
</comment>
<protein>
    <recommendedName>
        <fullName evidence="4">Protein Syd</fullName>
    </recommendedName>
</protein>
<reference evidence="6" key="1">
    <citation type="submission" date="2016-07" db="EMBL/GenBank/DDBJ databases">
        <title>Nontailed viruses are major unrecognized killers of bacteria in the ocean.</title>
        <authorList>
            <person name="Kauffman K."/>
            <person name="Hussain F."/>
            <person name="Yang J."/>
            <person name="Arevalo P."/>
            <person name="Brown J."/>
            <person name="Cutler M."/>
            <person name="Kelly L."/>
            <person name="Polz M.F."/>
        </authorList>
    </citation>
    <scope>NUCLEOTIDE SEQUENCE [LARGE SCALE GENOMIC DNA]</scope>
    <source>
        <strain evidence="6">10N.261.45.A10</strain>
    </source>
</reference>
<dbReference type="Pfam" id="PF07348">
    <property type="entry name" value="Syd"/>
    <property type="match status" value="1"/>
</dbReference>
<dbReference type="InterPro" id="IPR009948">
    <property type="entry name" value="Syd"/>
</dbReference>
<evidence type="ECO:0000256" key="2">
    <source>
        <dbReference type="ARBA" id="ARBA00022519"/>
    </source>
</evidence>
<evidence type="ECO:0000256" key="4">
    <source>
        <dbReference type="HAMAP-Rule" id="MF_01104"/>
    </source>
</evidence>
<accession>A0A2N7LF09</accession>
<dbReference type="GO" id="GO:0009898">
    <property type="term" value="C:cytoplasmic side of plasma membrane"/>
    <property type="evidence" value="ECO:0007669"/>
    <property type="project" value="InterPro"/>
</dbReference>
<dbReference type="EMBL" id="MDAL01000010">
    <property type="protein sequence ID" value="PMN93904.1"/>
    <property type="molecule type" value="Genomic_DNA"/>
</dbReference>
<name>A0A2N7LF09_9GAMM</name>
<sequence>MNHSVTHALWSFSERFVSAWNEQHGSKPQSDAYIGLASPCIVQETDDVVIWQPIQRDAFADFSNVEEGIGISLHEDVISFYAGLYCGDMTAQFESLSLELIQVWSDEDLPRLQENMLGHLLMQKRLKQNPTVFIAATDDELDVISICNVTGEVIKERIGTKIRDVLAPNVETFLQHLSPEV</sequence>
<comment type="function">
    <text evidence="4">Interacts with the SecY protein in vivo. May bind preferentially to an uncomplexed state of SecY, thus functioning either as a chelating agent for excess SecY in the cell or as a regulatory factor that negatively controls the translocase function.</text>
</comment>
<dbReference type="STRING" id="1190603.A1OO_21535"/>
<evidence type="ECO:0000256" key="3">
    <source>
        <dbReference type="ARBA" id="ARBA00023136"/>
    </source>
</evidence>